<keyword evidence="6 12" id="KW-0812">Transmembrane</keyword>
<dbReference type="GO" id="GO:0032580">
    <property type="term" value="C:Golgi cisterna membrane"/>
    <property type="evidence" value="ECO:0007669"/>
    <property type="project" value="UniProtKB-SubCell"/>
</dbReference>
<evidence type="ECO:0000313" key="16">
    <source>
        <dbReference type="Proteomes" id="UP000820818"/>
    </source>
</evidence>
<keyword evidence="16" id="KW-1185">Reference proteome</keyword>
<gene>
    <name evidence="15" type="ORF">GHT06_019562</name>
</gene>
<keyword evidence="4 12" id="KW-0328">Glycosyltransferase</keyword>
<accession>A0AAD5L126</accession>
<dbReference type="InterPro" id="IPR001503">
    <property type="entry name" value="Glyco_trans_10"/>
</dbReference>
<reference evidence="15 16" key="1">
    <citation type="submission" date="2022-05" db="EMBL/GenBank/DDBJ databases">
        <title>A multi-omics perspective on studying reproductive biology in Daphnia sinensis.</title>
        <authorList>
            <person name="Jia J."/>
        </authorList>
    </citation>
    <scope>NUCLEOTIDE SEQUENCE [LARGE SCALE GENOMIC DNA]</scope>
    <source>
        <strain evidence="15 16">WSL</strain>
    </source>
</reference>
<protein>
    <recommendedName>
        <fullName evidence="12">Fucosyltransferase</fullName>
        <ecNumber evidence="12">2.4.1.-</ecNumber>
    </recommendedName>
</protein>
<organism evidence="15 16">
    <name type="scientific">Daphnia sinensis</name>
    <dbReference type="NCBI Taxonomy" id="1820382"/>
    <lineage>
        <taxon>Eukaryota</taxon>
        <taxon>Metazoa</taxon>
        <taxon>Ecdysozoa</taxon>
        <taxon>Arthropoda</taxon>
        <taxon>Crustacea</taxon>
        <taxon>Branchiopoda</taxon>
        <taxon>Diplostraca</taxon>
        <taxon>Cladocera</taxon>
        <taxon>Anomopoda</taxon>
        <taxon>Daphniidae</taxon>
        <taxon>Daphnia</taxon>
        <taxon>Daphnia similis group</taxon>
    </lineage>
</organism>
<dbReference type="SUPFAM" id="SSF53756">
    <property type="entry name" value="UDP-Glycosyltransferase/glycogen phosphorylase"/>
    <property type="match status" value="1"/>
</dbReference>
<keyword evidence="10 12" id="KW-0472">Membrane</keyword>
<evidence type="ECO:0000313" key="15">
    <source>
        <dbReference type="EMBL" id="KAI9554290.1"/>
    </source>
</evidence>
<dbReference type="AlphaFoldDB" id="A0AAD5L126"/>
<keyword evidence="11" id="KW-0325">Glycoprotein</keyword>
<keyword evidence="7" id="KW-0735">Signal-anchor</keyword>
<evidence type="ECO:0000256" key="6">
    <source>
        <dbReference type="ARBA" id="ARBA00022692"/>
    </source>
</evidence>
<comment type="caution">
    <text evidence="15">The sequence shown here is derived from an EMBL/GenBank/DDBJ whole genome shotgun (WGS) entry which is preliminary data.</text>
</comment>
<dbReference type="PANTHER" id="PTHR48438:SF1">
    <property type="entry name" value="ALPHA-(1,3)-FUCOSYLTRANSFERASE C-RELATED"/>
    <property type="match status" value="1"/>
</dbReference>
<evidence type="ECO:0000256" key="8">
    <source>
        <dbReference type="ARBA" id="ARBA00022989"/>
    </source>
</evidence>
<dbReference type="InterPro" id="IPR038577">
    <property type="entry name" value="GT10-like_C_sf"/>
</dbReference>
<keyword evidence="5 12" id="KW-0808">Transferase</keyword>
<evidence type="ECO:0000256" key="5">
    <source>
        <dbReference type="ARBA" id="ARBA00022679"/>
    </source>
</evidence>
<name>A0AAD5L126_9CRUS</name>
<proteinExistence type="inferred from homology"/>
<evidence type="ECO:0000256" key="9">
    <source>
        <dbReference type="ARBA" id="ARBA00023034"/>
    </source>
</evidence>
<dbReference type="EMBL" id="WJBH02000008">
    <property type="protein sequence ID" value="KAI9554290.1"/>
    <property type="molecule type" value="Genomic_DNA"/>
</dbReference>
<dbReference type="Proteomes" id="UP000820818">
    <property type="component" value="Linkage Group LG8"/>
</dbReference>
<dbReference type="InterPro" id="IPR055270">
    <property type="entry name" value="Glyco_tran_10_C"/>
</dbReference>
<keyword evidence="9 12" id="KW-0333">Golgi apparatus</keyword>
<evidence type="ECO:0000256" key="4">
    <source>
        <dbReference type="ARBA" id="ARBA00022676"/>
    </source>
</evidence>
<dbReference type="Pfam" id="PF00852">
    <property type="entry name" value="Glyco_transf_10"/>
    <property type="match status" value="1"/>
</dbReference>
<feature type="transmembrane region" description="Helical" evidence="12">
    <location>
        <begin position="12"/>
        <end position="32"/>
    </location>
</feature>
<sequence length="405" mass="47387">MAFVLLLRQRKLLKIFLLGFLISMCLYLQAAYHVEVEHTGLLRQIGSRTKESSYGKSKWKTIPTNGPTKNILMWKNIWGYKLEVGRSPFIDANCPISNCFLTYNTSFMPPEDFDAIMIHPSTQRTPFKFAKRRPNQIYLMFNNEPPAHMPRYMEMFDNYFNWTMTYRTGSTFHLKYGEIIPLESAPSTMDQAMAMRKEMMRSGINPAKGKTKLAVWFVTNCNAESNREAYVSIMQKYTTIDIFSQAGKCGGQDKCPRIKNRSTCYNMVEKTYKFYLSFENSICDEYVTEKFFEMMSRNIVPVVLGGADYAAIAPPHSYINALDYTPRQLAEYLKELDRNDTLYAEYFWWKKHYRVNDLYETTKRAVCDLCEALHTTQLKKSRVKGLQKWLLEPSLCRHFPVFKDN</sequence>
<evidence type="ECO:0000259" key="13">
    <source>
        <dbReference type="Pfam" id="PF00852"/>
    </source>
</evidence>
<evidence type="ECO:0000256" key="12">
    <source>
        <dbReference type="RuleBase" id="RU003832"/>
    </source>
</evidence>
<comment type="pathway">
    <text evidence="2">Protein modification; protein glycosylation.</text>
</comment>
<comment type="subcellular location">
    <subcellularLocation>
        <location evidence="1 12">Golgi apparatus</location>
        <location evidence="1 12">Golgi stack membrane</location>
        <topology evidence="1 12">Single-pass type II membrane protein</topology>
    </subcellularLocation>
</comment>
<dbReference type="InterPro" id="IPR031481">
    <property type="entry name" value="Glyco_tran_10_N"/>
</dbReference>
<feature type="domain" description="Fucosyltransferase C-terminal" evidence="13">
    <location>
        <begin position="208"/>
        <end position="389"/>
    </location>
</feature>
<dbReference type="Pfam" id="PF17039">
    <property type="entry name" value="Glyco_tran_10_N"/>
    <property type="match status" value="1"/>
</dbReference>
<keyword evidence="8 12" id="KW-1133">Transmembrane helix</keyword>
<dbReference type="FunFam" id="3.40.50.11660:FF:000009">
    <property type="entry name" value="Uncharacterized protein"/>
    <property type="match status" value="1"/>
</dbReference>
<dbReference type="PANTHER" id="PTHR48438">
    <property type="entry name" value="ALPHA-(1,3)-FUCOSYLTRANSFERASE C-RELATED"/>
    <property type="match status" value="1"/>
</dbReference>
<dbReference type="Gene3D" id="3.40.50.11660">
    <property type="entry name" value="Glycosyl transferase family 10, C-terminal domain"/>
    <property type="match status" value="1"/>
</dbReference>
<comment type="similarity">
    <text evidence="3 12">Belongs to the glycosyltransferase 10 family.</text>
</comment>
<evidence type="ECO:0000256" key="3">
    <source>
        <dbReference type="ARBA" id="ARBA00008919"/>
    </source>
</evidence>
<evidence type="ECO:0000256" key="7">
    <source>
        <dbReference type="ARBA" id="ARBA00022968"/>
    </source>
</evidence>
<evidence type="ECO:0000256" key="2">
    <source>
        <dbReference type="ARBA" id="ARBA00004922"/>
    </source>
</evidence>
<feature type="domain" description="Fucosyltransferase N-terminal" evidence="14">
    <location>
        <begin position="68"/>
        <end position="177"/>
    </location>
</feature>
<evidence type="ECO:0000259" key="14">
    <source>
        <dbReference type="Pfam" id="PF17039"/>
    </source>
</evidence>
<dbReference type="EC" id="2.4.1.-" evidence="12"/>
<evidence type="ECO:0000256" key="10">
    <source>
        <dbReference type="ARBA" id="ARBA00023136"/>
    </source>
</evidence>
<evidence type="ECO:0000256" key="1">
    <source>
        <dbReference type="ARBA" id="ARBA00004447"/>
    </source>
</evidence>
<evidence type="ECO:0000256" key="11">
    <source>
        <dbReference type="ARBA" id="ARBA00023180"/>
    </source>
</evidence>
<dbReference type="GO" id="GO:0008417">
    <property type="term" value="F:fucosyltransferase activity"/>
    <property type="evidence" value="ECO:0007669"/>
    <property type="project" value="InterPro"/>
</dbReference>